<name>A0A835IP17_9MAGN</name>
<evidence type="ECO:0000313" key="4">
    <source>
        <dbReference type="Proteomes" id="UP000631114"/>
    </source>
</evidence>
<dbReference type="Pfam" id="PF00125">
    <property type="entry name" value="Histone"/>
    <property type="match status" value="1"/>
</dbReference>
<dbReference type="Gene3D" id="1.10.20.10">
    <property type="entry name" value="Histone, subunit A"/>
    <property type="match status" value="1"/>
</dbReference>
<dbReference type="EMBL" id="JADFTS010000002">
    <property type="protein sequence ID" value="KAF9620148.1"/>
    <property type="molecule type" value="Genomic_DNA"/>
</dbReference>
<dbReference type="PANTHER" id="PTHR13650:SF0">
    <property type="entry name" value="SPATACSIN"/>
    <property type="match status" value="1"/>
</dbReference>
<evidence type="ECO:0000259" key="2">
    <source>
        <dbReference type="Pfam" id="PF00125"/>
    </source>
</evidence>
<reference evidence="3 4" key="1">
    <citation type="submission" date="2020-10" db="EMBL/GenBank/DDBJ databases">
        <title>The Coptis chinensis genome and diversification of protoberbering-type alkaloids.</title>
        <authorList>
            <person name="Wang B."/>
            <person name="Shu S."/>
            <person name="Song C."/>
            <person name="Liu Y."/>
        </authorList>
    </citation>
    <scope>NUCLEOTIDE SEQUENCE [LARGE SCALE GENOMIC DNA]</scope>
    <source>
        <strain evidence="3">HL-2020</strain>
        <tissue evidence="3">Leaf</tissue>
    </source>
</reference>
<keyword evidence="4" id="KW-1185">Reference proteome</keyword>
<accession>A0A835IP17</accession>
<comment type="similarity">
    <text evidence="1">Belongs to the histone H3 family.</text>
</comment>
<dbReference type="AlphaFoldDB" id="A0A835IP17"/>
<dbReference type="InterPro" id="IPR000164">
    <property type="entry name" value="Histone_H3/CENP-A"/>
</dbReference>
<evidence type="ECO:0000313" key="3">
    <source>
        <dbReference type="EMBL" id="KAF9620148.1"/>
    </source>
</evidence>
<dbReference type="InterPro" id="IPR009072">
    <property type="entry name" value="Histone-fold"/>
</dbReference>
<dbReference type="InterPro" id="IPR028103">
    <property type="entry name" value="Spatacsin"/>
</dbReference>
<dbReference type="OrthoDB" id="2018754at2759"/>
<proteinExistence type="inferred from homology"/>
<comment type="caution">
    <text evidence="3">The sequence shown here is derived from an EMBL/GenBank/DDBJ whole genome shotgun (WGS) entry which is preliminary data.</text>
</comment>
<dbReference type="SUPFAM" id="SSF47113">
    <property type="entry name" value="Histone-fold"/>
    <property type="match status" value="1"/>
</dbReference>
<feature type="domain" description="Core Histone H2A/H2B/H3" evidence="2">
    <location>
        <begin position="251"/>
        <end position="283"/>
    </location>
</feature>
<dbReference type="GO" id="GO:0005737">
    <property type="term" value="C:cytoplasm"/>
    <property type="evidence" value="ECO:0007669"/>
    <property type="project" value="TreeGrafter"/>
</dbReference>
<gene>
    <name evidence="3" type="ORF">IFM89_010807</name>
</gene>
<dbReference type="GO" id="GO:0000786">
    <property type="term" value="C:nucleosome"/>
    <property type="evidence" value="ECO:0007669"/>
    <property type="project" value="InterPro"/>
</dbReference>
<dbReference type="PANTHER" id="PTHR13650">
    <property type="entry name" value="SPATACSIN"/>
    <property type="match status" value="1"/>
</dbReference>
<sequence length="284" mass="31845">MLVDVNIAEEGILRILFTAVYQAFCKVGNDNEVVLASRLHEMALFLEVIRNMQCRVDTKRKRLAQGLVGDADESSIMDQRLLLDDSYLRNINELSIFSSRDNSLGKNMIPLENPKDMIARWEIDNLDLKTVVNDALHSGRLPLAVLQLHIQRVRDLVSEKEHHDIFTEIRDVGRTIAYDLFLKGDAGLAVATLQRIGEDIETSHKQLLFECGEIDGVVIGPWADIGESSTSIVGEDDTLRFGSWSSSFSMTNLRFQSHAVLALQEAAEAYLMGLFEDTNFCAEA</sequence>
<dbReference type="Proteomes" id="UP000631114">
    <property type="component" value="Unassembled WGS sequence"/>
</dbReference>
<dbReference type="PRINTS" id="PR00622">
    <property type="entry name" value="HISTONEH3"/>
</dbReference>
<dbReference type="GO" id="GO:0030527">
    <property type="term" value="F:structural constituent of chromatin"/>
    <property type="evidence" value="ECO:0007669"/>
    <property type="project" value="InterPro"/>
</dbReference>
<dbReference type="GO" id="GO:0003677">
    <property type="term" value="F:DNA binding"/>
    <property type="evidence" value="ECO:0007669"/>
    <property type="project" value="InterPro"/>
</dbReference>
<dbReference type="GO" id="GO:0046982">
    <property type="term" value="F:protein heterodimerization activity"/>
    <property type="evidence" value="ECO:0007669"/>
    <property type="project" value="InterPro"/>
</dbReference>
<evidence type="ECO:0000256" key="1">
    <source>
        <dbReference type="ARBA" id="ARBA00010343"/>
    </source>
</evidence>
<organism evidence="3 4">
    <name type="scientific">Coptis chinensis</name>
    <dbReference type="NCBI Taxonomy" id="261450"/>
    <lineage>
        <taxon>Eukaryota</taxon>
        <taxon>Viridiplantae</taxon>
        <taxon>Streptophyta</taxon>
        <taxon>Embryophyta</taxon>
        <taxon>Tracheophyta</taxon>
        <taxon>Spermatophyta</taxon>
        <taxon>Magnoliopsida</taxon>
        <taxon>Ranunculales</taxon>
        <taxon>Ranunculaceae</taxon>
        <taxon>Coptidoideae</taxon>
        <taxon>Coptis</taxon>
    </lineage>
</organism>
<dbReference type="InterPro" id="IPR007125">
    <property type="entry name" value="H2A/H2B/H3"/>
</dbReference>
<protein>
    <recommendedName>
        <fullName evidence="2">Core Histone H2A/H2B/H3 domain-containing protein</fullName>
    </recommendedName>
</protein>